<name>A0A9X0WG79_9GAMM</name>
<proteinExistence type="predicted"/>
<reference evidence="5 6" key="1">
    <citation type="journal article" date="2020" name="Microorganisms">
        <title>Osmotic Adaptation and Compatible Solute Biosynthesis of Phototrophic Bacteria as Revealed from Genome Analyses.</title>
        <authorList>
            <person name="Imhoff J.F."/>
            <person name="Rahn T."/>
            <person name="Kunzel S."/>
            <person name="Keller A."/>
            <person name="Neulinger S.C."/>
        </authorList>
    </citation>
    <scope>NUCLEOTIDE SEQUENCE [LARGE SCALE GENOMIC DNA]</scope>
    <source>
        <strain evidence="5 6">DSM 21303</strain>
    </source>
</reference>
<evidence type="ECO:0000313" key="6">
    <source>
        <dbReference type="Proteomes" id="UP001138802"/>
    </source>
</evidence>
<evidence type="ECO:0000256" key="1">
    <source>
        <dbReference type="ARBA" id="ARBA00022741"/>
    </source>
</evidence>
<comment type="caution">
    <text evidence="5">The sequence shown here is derived from an EMBL/GenBank/DDBJ whole genome shotgun (WGS) entry which is preliminary data.</text>
</comment>
<gene>
    <name evidence="5" type="ORF">CKO25_05055</name>
</gene>
<dbReference type="RefSeq" id="WP_200386829.1">
    <property type="nucleotide sequence ID" value="NZ_NRSD01000003.1"/>
</dbReference>
<evidence type="ECO:0000256" key="3">
    <source>
        <dbReference type="SAM" id="MobiDB-lite"/>
    </source>
</evidence>
<evidence type="ECO:0000259" key="4">
    <source>
        <dbReference type="PROSITE" id="PS50893"/>
    </source>
</evidence>
<feature type="domain" description="ABC transporter" evidence="4">
    <location>
        <begin position="362"/>
        <end position="591"/>
    </location>
</feature>
<dbReference type="CDD" id="cd03230">
    <property type="entry name" value="ABC_DR_subfamily_A"/>
    <property type="match status" value="2"/>
</dbReference>
<dbReference type="Pfam" id="PF00005">
    <property type="entry name" value="ABC_tran"/>
    <property type="match status" value="2"/>
</dbReference>
<accession>A0A9X0WG79</accession>
<feature type="compositionally biased region" description="Polar residues" evidence="3">
    <location>
        <begin position="347"/>
        <end position="359"/>
    </location>
</feature>
<dbReference type="SMART" id="SM00382">
    <property type="entry name" value="AAA"/>
    <property type="match status" value="2"/>
</dbReference>
<feature type="region of interest" description="Disordered" evidence="3">
    <location>
        <begin position="298"/>
        <end position="360"/>
    </location>
</feature>
<dbReference type="PROSITE" id="PS50893">
    <property type="entry name" value="ABC_TRANSPORTER_2"/>
    <property type="match status" value="2"/>
</dbReference>
<dbReference type="Gene3D" id="3.40.50.300">
    <property type="entry name" value="P-loop containing nucleotide triphosphate hydrolases"/>
    <property type="match status" value="2"/>
</dbReference>
<keyword evidence="1" id="KW-0547">Nucleotide-binding</keyword>
<keyword evidence="6" id="KW-1185">Reference proteome</keyword>
<dbReference type="AlphaFoldDB" id="A0A9X0WG79"/>
<dbReference type="GO" id="GO:0005524">
    <property type="term" value="F:ATP binding"/>
    <property type="evidence" value="ECO:0007669"/>
    <property type="project" value="UniProtKB-KW"/>
</dbReference>
<dbReference type="InterPro" id="IPR003593">
    <property type="entry name" value="AAA+_ATPase"/>
</dbReference>
<dbReference type="InterPro" id="IPR017871">
    <property type="entry name" value="ABC_transporter-like_CS"/>
</dbReference>
<organism evidence="5 6">
    <name type="scientific">Thiocapsa imhoffii</name>
    <dbReference type="NCBI Taxonomy" id="382777"/>
    <lineage>
        <taxon>Bacteria</taxon>
        <taxon>Pseudomonadati</taxon>
        <taxon>Pseudomonadota</taxon>
        <taxon>Gammaproteobacteria</taxon>
        <taxon>Chromatiales</taxon>
        <taxon>Chromatiaceae</taxon>
        <taxon>Thiocapsa</taxon>
    </lineage>
</organism>
<dbReference type="PANTHER" id="PTHR43038">
    <property type="entry name" value="ATP-BINDING CASSETTE, SUB-FAMILY H, MEMBER 1"/>
    <property type="match status" value="1"/>
</dbReference>
<protein>
    <submittedName>
        <fullName evidence="5">ABC transporter ATP-binding protein</fullName>
    </submittedName>
</protein>
<evidence type="ECO:0000256" key="2">
    <source>
        <dbReference type="ARBA" id="ARBA00022840"/>
    </source>
</evidence>
<dbReference type="PROSITE" id="PS00211">
    <property type="entry name" value="ABC_TRANSPORTER_1"/>
    <property type="match status" value="1"/>
</dbReference>
<dbReference type="InterPro" id="IPR027417">
    <property type="entry name" value="P-loop_NTPase"/>
</dbReference>
<feature type="domain" description="ABC transporter" evidence="4">
    <location>
        <begin position="9"/>
        <end position="242"/>
    </location>
</feature>
<keyword evidence="2 5" id="KW-0067">ATP-binding</keyword>
<dbReference type="PANTHER" id="PTHR43038:SF3">
    <property type="entry name" value="ABC TRANSPORTER G FAMILY MEMBER 20 ISOFORM X1"/>
    <property type="match status" value="1"/>
</dbReference>
<dbReference type="GO" id="GO:0016887">
    <property type="term" value="F:ATP hydrolysis activity"/>
    <property type="evidence" value="ECO:0007669"/>
    <property type="project" value="InterPro"/>
</dbReference>
<dbReference type="InterPro" id="IPR003439">
    <property type="entry name" value="ABC_transporter-like_ATP-bd"/>
</dbReference>
<dbReference type="SUPFAM" id="SSF52540">
    <property type="entry name" value="P-loop containing nucleoside triphosphate hydrolases"/>
    <property type="match status" value="2"/>
</dbReference>
<dbReference type="Proteomes" id="UP001138802">
    <property type="component" value="Unassembled WGS sequence"/>
</dbReference>
<dbReference type="EMBL" id="NRSD01000003">
    <property type="protein sequence ID" value="MBK1644033.1"/>
    <property type="molecule type" value="Genomic_DNA"/>
</dbReference>
<sequence>MSAKTELALVLAGVDKQFRQGKRSTQALTQLSVQVQRGRITGLMGPDGAGKTTLMRLAAALLHPDAGEVQVLGLDTRTQASLIQQQIGYMPQRFGLYEELSLRENLDLYADLQGLPDAERAARCAELLRLTALSPFAARRAGDLSGGMKQKLGLACTLLRAPTLLLLDEPTVGVDPISRRELWSIIQTLHGQGATVLVSTAYLDEAERCDDIILLDQGRCLAQQPPAAFTAPLAGHCWRVRHAGMHRRALQESLLTRPGVRDATLQAEGVRVLLAENPPQPAPDEDWQPQPPRFEDAFISLLSPPSTPGQPAPAMSTPSRDQRASDPVPRSSAVTVDGGMAPAPRAGSTQPPAATSSSEPVIEVQNLRRSFGSFEAVKDISFSVTRGEVFGLLGANGAGKTTTFRMLCGLLPASSGVLRVAGVDVRQATATARARIGYVAQKFALYGNLSTQQNLHFFASAYGLRGARRQARLAWAEQEFALTDYLGTNTGALPLGFKQRLALACALMHEPRILFLDEPTSGVDPLARRAFWRRINHLAESGVTIMVTTHFMDEAEYCDHLVLMSRGEVLAFGSPQAIRAQATTPDHPEPSMEDAFVQLIQTHESDSRQAA</sequence>
<evidence type="ECO:0000313" key="5">
    <source>
        <dbReference type="EMBL" id="MBK1644033.1"/>
    </source>
</evidence>